<comment type="caution">
    <text evidence="4">The sequence shown here is derived from an EMBL/GenBank/DDBJ whole genome shotgun (WGS) entry which is preliminary data.</text>
</comment>
<feature type="domain" description="FecR protein" evidence="2">
    <location>
        <begin position="160"/>
        <end position="255"/>
    </location>
</feature>
<keyword evidence="5" id="KW-1185">Reference proteome</keyword>
<dbReference type="Pfam" id="PF16344">
    <property type="entry name" value="FecR_C"/>
    <property type="match status" value="1"/>
</dbReference>
<dbReference type="PANTHER" id="PTHR30273">
    <property type="entry name" value="PERIPLASMIC SIGNAL SENSOR AND SIGMA FACTOR ACTIVATOR FECR-RELATED"/>
    <property type="match status" value="1"/>
</dbReference>
<dbReference type="EMBL" id="BMIK01000009">
    <property type="protein sequence ID" value="GGC33313.1"/>
    <property type="molecule type" value="Genomic_DNA"/>
</dbReference>
<keyword evidence="1" id="KW-1133">Transmembrane helix</keyword>
<evidence type="ECO:0000313" key="5">
    <source>
        <dbReference type="Proteomes" id="UP000597338"/>
    </source>
</evidence>
<keyword evidence="1" id="KW-0812">Transmembrane</keyword>
<evidence type="ECO:0000256" key="1">
    <source>
        <dbReference type="SAM" id="Phobius"/>
    </source>
</evidence>
<reference evidence="5" key="1">
    <citation type="journal article" date="2019" name="Int. J. Syst. Evol. Microbiol.">
        <title>The Global Catalogue of Microorganisms (GCM) 10K type strain sequencing project: providing services to taxonomists for standard genome sequencing and annotation.</title>
        <authorList>
            <consortium name="The Broad Institute Genomics Platform"/>
            <consortium name="The Broad Institute Genome Sequencing Center for Infectious Disease"/>
            <person name="Wu L."/>
            <person name="Ma J."/>
        </authorList>
    </citation>
    <scope>NUCLEOTIDE SEQUENCE [LARGE SCALE GENOMIC DNA]</scope>
    <source>
        <strain evidence="5">CGMCC 1.15342</strain>
    </source>
</reference>
<dbReference type="Pfam" id="PF04773">
    <property type="entry name" value="FecR"/>
    <property type="match status" value="1"/>
</dbReference>
<sequence>MDQHELEALIKRYKKGECTPEEAARLKAWYNRALERQQGPRPAWDYDALRKDVFAEIMRNRQSQGKVRRLSRTPIRITAAAAVIIALSVGFYFFGIDRQTADIAPGGNRATLTLADGHTIELSEEKTGIVIGDLLTYDDGTALDEADAGQRTSNVSNLLTISTPKGGQYQITLPDGTKVWLNAASSLRYPIAFTGNERNVELTGEGYFEVAHNKAAPFRVHTEGQDVEVLGTHFNINSYADEPAVRTTLLEGSVRVHPAPDYPAAKPALLLPGQQSVLSTAGLQLQEVDTDEAIDWKNGEFVCHNEPLESIMRKLARWYNVDVEYRDTISGSELFSGTISRYDDVSTMLRMLEQAGDIRFEIRDRTILVYNK</sequence>
<feature type="domain" description="Protein FecR C-terminal" evidence="3">
    <location>
        <begin position="301"/>
        <end position="369"/>
    </location>
</feature>
<dbReference type="RefSeq" id="WP_188751520.1">
    <property type="nucleotide sequence ID" value="NZ_BMIK01000009.1"/>
</dbReference>
<dbReference type="Gene3D" id="2.60.120.1440">
    <property type="match status" value="1"/>
</dbReference>
<gene>
    <name evidence="4" type="ORF">GCM10011386_26760</name>
</gene>
<dbReference type="PANTHER" id="PTHR30273:SF2">
    <property type="entry name" value="PROTEIN FECR"/>
    <property type="match status" value="1"/>
</dbReference>
<dbReference type="PIRSF" id="PIRSF018266">
    <property type="entry name" value="FecR"/>
    <property type="match status" value="1"/>
</dbReference>
<evidence type="ECO:0000313" key="4">
    <source>
        <dbReference type="EMBL" id="GGC33313.1"/>
    </source>
</evidence>
<feature type="transmembrane region" description="Helical" evidence="1">
    <location>
        <begin position="75"/>
        <end position="95"/>
    </location>
</feature>
<accession>A0ABQ1M2E4</accession>
<evidence type="ECO:0008006" key="6">
    <source>
        <dbReference type="Google" id="ProtNLM"/>
    </source>
</evidence>
<dbReference type="InterPro" id="IPR032508">
    <property type="entry name" value="FecR_C"/>
</dbReference>
<protein>
    <recommendedName>
        <fullName evidence="6">FecR family protein</fullName>
    </recommendedName>
</protein>
<organism evidence="4 5">
    <name type="scientific">Parapedobacter defluvii</name>
    <dbReference type="NCBI Taxonomy" id="2045106"/>
    <lineage>
        <taxon>Bacteria</taxon>
        <taxon>Pseudomonadati</taxon>
        <taxon>Bacteroidota</taxon>
        <taxon>Sphingobacteriia</taxon>
        <taxon>Sphingobacteriales</taxon>
        <taxon>Sphingobacteriaceae</taxon>
        <taxon>Parapedobacter</taxon>
    </lineage>
</organism>
<evidence type="ECO:0000259" key="3">
    <source>
        <dbReference type="Pfam" id="PF16344"/>
    </source>
</evidence>
<dbReference type="InterPro" id="IPR012373">
    <property type="entry name" value="Ferrdict_sens_TM"/>
</dbReference>
<proteinExistence type="predicted"/>
<name>A0ABQ1M2E4_9SPHI</name>
<keyword evidence="1" id="KW-0472">Membrane</keyword>
<dbReference type="Gene3D" id="3.55.50.30">
    <property type="match status" value="1"/>
</dbReference>
<dbReference type="InterPro" id="IPR006860">
    <property type="entry name" value="FecR"/>
</dbReference>
<dbReference type="Proteomes" id="UP000597338">
    <property type="component" value="Unassembled WGS sequence"/>
</dbReference>
<evidence type="ECO:0000259" key="2">
    <source>
        <dbReference type="Pfam" id="PF04773"/>
    </source>
</evidence>